<gene>
    <name evidence="2" type="ORF">SERLADRAFT_402100</name>
</gene>
<evidence type="ECO:0000259" key="1">
    <source>
        <dbReference type="Pfam" id="PF01926"/>
    </source>
</evidence>
<dbReference type="Pfam" id="PF01926">
    <property type="entry name" value="MMR_HSR1"/>
    <property type="match status" value="1"/>
</dbReference>
<dbReference type="InterPro" id="IPR025662">
    <property type="entry name" value="Sigma_54_int_dom_ATP-bd_1"/>
</dbReference>
<accession>F8PBF9</accession>
<protein>
    <recommendedName>
        <fullName evidence="1">G domain-containing protein</fullName>
    </recommendedName>
</protein>
<dbReference type="EMBL" id="GL945443">
    <property type="protein sequence ID" value="EGO19599.1"/>
    <property type="molecule type" value="Genomic_DNA"/>
</dbReference>
<dbReference type="InterPro" id="IPR006073">
    <property type="entry name" value="GTP-bd"/>
</dbReference>
<dbReference type="KEGG" id="sla:SERLADRAFT_402100"/>
<reference evidence="2" key="1">
    <citation type="submission" date="2011-04" db="EMBL/GenBank/DDBJ databases">
        <title>Evolution of plant cell wall degrading machinery underlies the functional diversity of forest fungi.</title>
        <authorList>
            <consortium name="US DOE Joint Genome Institute (JGI-PGF)"/>
            <person name="Eastwood D.C."/>
            <person name="Floudas D."/>
            <person name="Binder M."/>
            <person name="Majcherczyk A."/>
            <person name="Schneider P."/>
            <person name="Aerts A."/>
            <person name="Asiegbu F.O."/>
            <person name="Baker S.E."/>
            <person name="Barry K."/>
            <person name="Bendiksby M."/>
            <person name="Blumentritt M."/>
            <person name="Coutinho P.M."/>
            <person name="Cullen D."/>
            <person name="Cullen D."/>
            <person name="Gathman A."/>
            <person name="Goodell B."/>
            <person name="Henrissat B."/>
            <person name="Ihrmark K."/>
            <person name="Kauserud H."/>
            <person name="Kohler A."/>
            <person name="LaButti K."/>
            <person name="Lapidus A."/>
            <person name="Lavin J.L."/>
            <person name="Lee Y.-H."/>
            <person name="Lindquist E."/>
            <person name="Lilly W."/>
            <person name="Lucas S."/>
            <person name="Morin E."/>
            <person name="Murat C."/>
            <person name="Oguiza J.A."/>
            <person name="Park J."/>
            <person name="Pisabarro A.G."/>
            <person name="Riley R."/>
            <person name="Rosling A."/>
            <person name="Salamov A."/>
            <person name="Schmidt O."/>
            <person name="Schmutz J."/>
            <person name="Skrede I."/>
            <person name="Stenlid J."/>
            <person name="Wiebenga A."/>
            <person name="Xie X."/>
            <person name="Kues U."/>
            <person name="Hibbett D.S."/>
            <person name="Hoffmeister D."/>
            <person name="Hogberg N."/>
            <person name="Martin F."/>
            <person name="Grigoriev I.V."/>
            <person name="Watkinson S.C."/>
        </authorList>
    </citation>
    <scope>NUCLEOTIDE SEQUENCE</scope>
    <source>
        <strain evidence="2">S7.9</strain>
    </source>
</reference>
<name>F8PBF9_SERL9</name>
<dbReference type="PROSITE" id="PS00675">
    <property type="entry name" value="SIGMA54_INTERACT_1"/>
    <property type="match status" value="1"/>
</dbReference>
<sequence length="379" mass="41557">MNDGSQPSIQEMLSAAMEVDADNNGERAVDTVPQYIADASLDSQMPLREGHRELQPGASGIEVACQTDDLGQRPPSYTTANNSCEYQGGPSSRIERNVDMNLSSPLHDSLKAPPRKPVPNILVFGETGTGKSSLINMIAGSDIAGVSGEALGHTFDSIAYGVKVDGIPMTIWDTAGLNEGDNGTVTAQQAVFNLHKLVHNLRNEGVHLLVYCIRGTRFRDVLRANYEIFHLGICQCMVPIVIVITGLEHEDPMERWWEINRNEFSKHRMAFCGHACVTTSKGKKLRSGDGYMFDEEYAFSQAAVRELIKEHCSPNPVKMDELSMQTIAQTLTGCYRDAQADVARGGERAASGISILRILEGLLQILFNRSLGETARFVR</sequence>
<organism>
    <name type="scientific">Serpula lacrymans var. lacrymans (strain S7.9)</name>
    <name type="common">Dry rot fungus</name>
    <dbReference type="NCBI Taxonomy" id="578457"/>
    <lineage>
        <taxon>Eukaryota</taxon>
        <taxon>Fungi</taxon>
        <taxon>Dikarya</taxon>
        <taxon>Basidiomycota</taxon>
        <taxon>Agaricomycotina</taxon>
        <taxon>Agaricomycetes</taxon>
        <taxon>Agaricomycetidae</taxon>
        <taxon>Boletales</taxon>
        <taxon>Coniophorineae</taxon>
        <taxon>Serpulaceae</taxon>
        <taxon>Serpula</taxon>
    </lineage>
</organism>
<dbReference type="CDD" id="cd00882">
    <property type="entry name" value="Ras_like_GTPase"/>
    <property type="match status" value="1"/>
</dbReference>
<dbReference type="GO" id="GO:0005525">
    <property type="term" value="F:GTP binding"/>
    <property type="evidence" value="ECO:0007669"/>
    <property type="project" value="InterPro"/>
</dbReference>
<dbReference type="InterPro" id="IPR027417">
    <property type="entry name" value="P-loop_NTPase"/>
</dbReference>
<proteinExistence type="predicted"/>
<feature type="domain" description="G" evidence="1">
    <location>
        <begin position="121"/>
        <end position="195"/>
    </location>
</feature>
<dbReference type="Gene3D" id="3.40.50.300">
    <property type="entry name" value="P-loop containing nucleotide triphosphate hydrolases"/>
    <property type="match status" value="1"/>
</dbReference>
<dbReference type="SUPFAM" id="SSF52540">
    <property type="entry name" value="P-loop containing nucleoside triphosphate hydrolases"/>
    <property type="match status" value="1"/>
</dbReference>
<dbReference type="OrthoDB" id="8954335at2759"/>
<dbReference type="HOGENOM" id="CLU_729907_0_0_1"/>
<dbReference type="Proteomes" id="UP000008064">
    <property type="component" value="Unassembled WGS sequence"/>
</dbReference>
<dbReference type="RefSeq" id="XP_007323732.1">
    <property type="nucleotide sequence ID" value="XM_007323670.1"/>
</dbReference>
<dbReference type="AlphaFoldDB" id="F8PBF9"/>
<dbReference type="GeneID" id="18812143"/>
<evidence type="ECO:0000313" key="2">
    <source>
        <dbReference type="EMBL" id="EGO19599.1"/>
    </source>
</evidence>